<comment type="caution">
    <text evidence="2">The sequence shown here is derived from an EMBL/GenBank/DDBJ whole genome shotgun (WGS) entry which is preliminary data.</text>
</comment>
<evidence type="ECO:0000256" key="1">
    <source>
        <dbReference type="SAM" id="MobiDB-lite"/>
    </source>
</evidence>
<feature type="compositionally biased region" description="Low complexity" evidence="1">
    <location>
        <begin position="263"/>
        <end position="272"/>
    </location>
</feature>
<evidence type="ECO:0000313" key="2">
    <source>
        <dbReference type="EMBL" id="KAK8969907.1"/>
    </source>
</evidence>
<dbReference type="Proteomes" id="UP001412067">
    <property type="component" value="Unassembled WGS sequence"/>
</dbReference>
<proteinExistence type="predicted"/>
<reference evidence="2 3" key="1">
    <citation type="journal article" date="2022" name="Nat. Plants">
        <title>Genomes of leafy and leafless Platanthera orchids illuminate the evolution of mycoheterotrophy.</title>
        <authorList>
            <person name="Li M.H."/>
            <person name="Liu K.W."/>
            <person name="Li Z."/>
            <person name="Lu H.C."/>
            <person name="Ye Q.L."/>
            <person name="Zhang D."/>
            <person name="Wang J.Y."/>
            <person name="Li Y.F."/>
            <person name="Zhong Z.M."/>
            <person name="Liu X."/>
            <person name="Yu X."/>
            <person name="Liu D.K."/>
            <person name="Tu X.D."/>
            <person name="Liu B."/>
            <person name="Hao Y."/>
            <person name="Liao X.Y."/>
            <person name="Jiang Y.T."/>
            <person name="Sun W.H."/>
            <person name="Chen J."/>
            <person name="Chen Y.Q."/>
            <person name="Ai Y."/>
            <person name="Zhai J.W."/>
            <person name="Wu S.S."/>
            <person name="Zhou Z."/>
            <person name="Hsiao Y.Y."/>
            <person name="Wu W.L."/>
            <person name="Chen Y.Y."/>
            <person name="Lin Y.F."/>
            <person name="Hsu J.L."/>
            <person name="Li C.Y."/>
            <person name="Wang Z.W."/>
            <person name="Zhao X."/>
            <person name="Zhong W.Y."/>
            <person name="Ma X.K."/>
            <person name="Ma L."/>
            <person name="Huang J."/>
            <person name="Chen G.Z."/>
            <person name="Huang M.Z."/>
            <person name="Huang L."/>
            <person name="Peng D.H."/>
            <person name="Luo Y.B."/>
            <person name="Zou S.Q."/>
            <person name="Chen S.P."/>
            <person name="Lan S."/>
            <person name="Tsai W.C."/>
            <person name="Van de Peer Y."/>
            <person name="Liu Z.J."/>
        </authorList>
    </citation>
    <scope>NUCLEOTIDE SEQUENCE [LARGE SCALE GENOMIC DNA]</scope>
    <source>
        <strain evidence="2">Lor288</strain>
    </source>
</reference>
<feature type="region of interest" description="Disordered" evidence="1">
    <location>
        <begin position="235"/>
        <end position="276"/>
    </location>
</feature>
<name>A0ABR2N199_9ASPA</name>
<keyword evidence="3" id="KW-1185">Reference proteome</keyword>
<organism evidence="2 3">
    <name type="scientific">Platanthera guangdongensis</name>
    <dbReference type="NCBI Taxonomy" id="2320717"/>
    <lineage>
        <taxon>Eukaryota</taxon>
        <taxon>Viridiplantae</taxon>
        <taxon>Streptophyta</taxon>
        <taxon>Embryophyta</taxon>
        <taxon>Tracheophyta</taxon>
        <taxon>Spermatophyta</taxon>
        <taxon>Magnoliopsida</taxon>
        <taxon>Liliopsida</taxon>
        <taxon>Asparagales</taxon>
        <taxon>Orchidaceae</taxon>
        <taxon>Orchidoideae</taxon>
        <taxon>Orchideae</taxon>
        <taxon>Orchidinae</taxon>
        <taxon>Platanthera</taxon>
    </lineage>
</organism>
<accession>A0ABR2N199</accession>
<dbReference type="EMBL" id="JBBWWR010000002">
    <property type="protein sequence ID" value="KAK8969907.1"/>
    <property type="molecule type" value="Genomic_DNA"/>
</dbReference>
<protein>
    <submittedName>
        <fullName evidence="2">Uncharacterized protein</fullName>
    </submittedName>
</protein>
<sequence length="359" mass="39963">MVKSSHPSRKASKLTNISSAFSMDCTIRSFLVLSTSHIMNYSSFTPLEVDSPCSDDGTFVRPPTSCTLTPYPLPTLAQIFAPSLGSTLDNALDNDNFVLSMQRTDVVAITIEKKNQSINRRVMTEEKEDGDDIDDFEYAAARARSFVRSLTQQDCEPSNKDQAKEPETPVLLHLDRGLINENPHAYTESVVERVSIQAGADRVPVIPTILEHDTDIVVTVSGCFLRRRPRRSAVLETNVSAPKGFTPKPRAGRRTQKKDRGPQQLQSGSSQSMKRRTKVLEGSEKCVHDVDGIEQIVKLSKDEDERDEAKVVNESESSAIIENHTGAPTFALYLALYTKSATPNQAYHFFDRLIWSILT</sequence>
<gene>
    <name evidence="2" type="ORF">KSP40_PGU008960</name>
</gene>
<evidence type="ECO:0000313" key="3">
    <source>
        <dbReference type="Proteomes" id="UP001412067"/>
    </source>
</evidence>